<organism evidence="2 3">
    <name type="scientific">Haplochromis burtoni</name>
    <name type="common">Burton's mouthbrooder</name>
    <name type="synonym">Chromis burtoni</name>
    <dbReference type="NCBI Taxonomy" id="8153"/>
    <lineage>
        <taxon>Eukaryota</taxon>
        <taxon>Metazoa</taxon>
        <taxon>Chordata</taxon>
        <taxon>Craniata</taxon>
        <taxon>Vertebrata</taxon>
        <taxon>Euteleostomi</taxon>
        <taxon>Actinopterygii</taxon>
        <taxon>Neopterygii</taxon>
        <taxon>Teleostei</taxon>
        <taxon>Neoteleostei</taxon>
        <taxon>Acanthomorphata</taxon>
        <taxon>Ovalentaria</taxon>
        <taxon>Cichlomorphae</taxon>
        <taxon>Cichliformes</taxon>
        <taxon>Cichlidae</taxon>
        <taxon>African cichlids</taxon>
        <taxon>Pseudocrenilabrinae</taxon>
        <taxon>Haplochromini</taxon>
        <taxon>Haplochromis</taxon>
    </lineage>
</organism>
<evidence type="ECO:0000313" key="3">
    <source>
        <dbReference type="Proteomes" id="UP000264840"/>
    </source>
</evidence>
<dbReference type="STRING" id="8153.ENSHBUP00000021030"/>
<dbReference type="InterPro" id="IPR043502">
    <property type="entry name" value="DNA/RNA_pol_sf"/>
</dbReference>
<accession>A0A3Q2W8G3</accession>
<protein>
    <recommendedName>
        <fullName evidence="1">Reverse transcriptase domain-containing protein</fullName>
    </recommendedName>
</protein>
<dbReference type="InterPro" id="IPR000477">
    <property type="entry name" value="RT_dom"/>
</dbReference>
<dbReference type="OMA" id="HESAIDW"/>
<dbReference type="Proteomes" id="UP000264840">
    <property type="component" value="Unplaced"/>
</dbReference>
<sequence length="217" mass="23742">MASDAGNCCVIFLLDLSAAFDTIDHKILLNRLKVLAGVSGSALDWFSSYLSDRTFSVRTDRFSSNIAALTCGVPQGSVLGPLLFSFYRLPLAGIIQSFSNLSYHFYADDIQLHMPFKPHQLDRLSTLVQCLTQVSDCLSSNYLVLNTNKTETMIIAPPELHSTISQVLASFCPSRCNLWSVSGLCPRPPPARTCLEDLSSLLSTLLYGKGVLPSASW</sequence>
<dbReference type="SUPFAM" id="SSF56672">
    <property type="entry name" value="DNA/RNA polymerases"/>
    <property type="match status" value="1"/>
</dbReference>
<name>A0A3Q2W8G3_HAPBU</name>
<reference evidence="2" key="2">
    <citation type="submission" date="2025-09" db="UniProtKB">
        <authorList>
            <consortium name="Ensembl"/>
        </authorList>
    </citation>
    <scope>IDENTIFICATION</scope>
</reference>
<dbReference type="PANTHER" id="PTHR33332">
    <property type="entry name" value="REVERSE TRANSCRIPTASE DOMAIN-CONTAINING PROTEIN"/>
    <property type="match status" value="1"/>
</dbReference>
<dbReference type="AlphaFoldDB" id="A0A3Q2W8G3"/>
<dbReference type="Pfam" id="PF00078">
    <property type="entry name" value="RVT_1"/>
    <property type="match status" value="1"/>
</dbReference>
<dbReference type="GeneTree" id="ENSGT01150000286909"/>
<dbReference type="Ensembl" id="ENSHBUT00000030794.1">
    <property type="protein sequence ID" value="ENSHBUP00000021030.1"/>
    <property type="gene ID" value="ENSHBUG00000023310.1"/>
</dbReference>
<keyword evidence="3" id="KW-1185">Reference proteome</keyword>
<proteinExistence type="predicted"/>
<feature type="domain" description="Reverse transcriptase" evidence="1">
    <location>
        <begin position="1"/>
        <end position="168"/>
    </location>
</feature>
<evidence type="ECO:0000259" key="1">
    <source>
        <dbReference type="PROSITE" id="PS50878"/>
    </source>
</evidence>
<evidence type="ECO:0000313" key="2">
    <source>
        <dbReference type="Ensembl" id="ENSHBUP00000021030.1"/>
    </source>
</evidence>
<dbReference type="PROSITE" id="PS50878">
    <property type="entry name" value="RT_POL"/>
    <property type="match status" value="1"/>
</dbReference>
<reference evidence="2" key="1">
    <citation type="submission" date="2025-08" db="UniProtKB">
        <authorList>
            <consortium name="Ensembl"/>
        </authorList>
    </citation>
    <scope>IDENTIFICATION</scope>
</reference>